<gene>
    <name evidence="2" type="ORF">M9Y10_034085</name>
</gene>
<sequence>MSKEEGIIFNPEKKEIISKNNYLDRSLEDILEENKKARRTEGSKSTRRGKRQRTEGSKNRRGTDSKKSSRPNRKETRKEKPSKPSLKKNIDIKVPEATLQDILKDIGVDTEGYSLRLVATKKK</sequence>
<feature type="compositionally biased region" description="Basic and acidic residues" evidence="1">
    <location>
        <begin position="52"/>
        <end position="91"/>
    </location>
</feature>
<reference evidence="2 3" key="1">
    <citation type="submission" date="2024-04" db="EMBL/GenBank/DDBJ databases">
        <title>Tritrichomonas musculus Genome.</title>
        <authorList>
            <person name="Alves-Ferreira E."/>
            <person name="Grigg M."/>
            <person name="Lorenzi H."/>
            <person name="Galac M."/>
        </authorList>
    </citation>
    <scope>NUCLEOTIDE SEQUENCE [LARGE SCALE GENOMIC DNA]</scope>
    <source>
        <strain evidence="2 3">EAF2021</strain>
    </source>
</reference>
<evidence type="ECO:0000313" key="2">
    <source>
        <dbReference type="EMBL" id="KAK8889339.1"/>
    </source>
</evidence>
<feature type="compositionally biased region" description="Basic and acidic residues" evidence="1">
    <location>
        <begin position="25"/>
        <end position="44"/>
    </location>
</feature>
<name>A0ABR2KE43_9EUKA</name>
<feature type="compositionally biased region" description="Basic and acidic residues" evidence="1">
    <location>
        <begin position="1"/>
        <end position="17"/>
    </location>
</feature>
<keyword evidence="3" id="KW-1185">Reference proteome</keyword>
<comment type="caution">
    <text evidence="2">The sequence shown here is derived from an EMBL/GenBank/DDBJ whole genome shotgun (WGS) entry which is preliminary data.</text>
</comment>
<feature type="region of interest" description="Disordered" evidence="1">
    <location>
        <begin position="1"/>
        <end position="91"/>
    </location>
</feature>
<accession>A0ABR2KE43</accession>
<evidence type="ECO:0000256" key="1">
    <source>
        <dbReference type="SAM" id="MobiDB-lite"/>
    </source>
</evidence>
<organism evidence="2 3">
    <name type="scientific">Tritrichomonas musculus</name>
    <dbReference type="NCBI Taxonomy" id="1915356"/>
    <lineage>
        <taxon>Eukaryota</taxon>
        <taxon>Metamonada</taxon>
        <taxon>Parabasalia</taxon>
        <taxon>Tritrichomonadida</taxon>
        <taxon>Tritrichomonadidae</taxon>
        <taxon>Tritrichomonas</taxon>
    </lineage>
</organism>
<evidence type="ECO:0000313" key="3">
    <source>
        <dbReference type="Proteomes" id="UP001470230"/>
    </source>
</evidence>
<proteinExistence type="predicted"/>
<protein>
    <submittedName>
        <fullName evidence="2">Uncharacterized protein</fullName>
    </submittedName>
</protein>
<dbReference type="Proteomes" id="UP001470230">
    <property type="component" value="Unassembled WGS sequence"/>
</dbReference>
<dbReference type="EMBL" id="JAPFFF010000005">
    <property type="protein sequence ID" value="KAK8889339.1"/>
    <property type="molecule type" value="Genomic_DNA"/>
</dbReference>